<dbReference type="SUPFAM" id="SSF52833">
    <property type="entry name" value="Thioredoxin-like"/>
    <property type="match status" value="1"/>
</dbReference>
<evidence type="ECO:0008006" key="3">
    <source>
        <dbReference type="Google" id="ProtNLM"/>
    </source>
</evidence>
<accession>A0A285TAK4</accession>
<dbReference type="OrthoDB" id="7362982at2"/>
<evidence type="ECO:0000313" key="2">
    <source>
        <dbReference type="Proteomes" id="UP000219111"/>
    </source>
</evidence>
<reference evidence="2" key="1">
    <citation type="submission" date="2017-08" db="EMBL/GenBank/DDBJ databases">
        <authorList>
            <person name="Varghese N."/>
            <person name="Submissions S."/>
        </authorList>
    </citation>
    <scope>NUCLEOTIDE SEQUENCE [LARGE SCALE GENOMIC DNA]</scope>
    <source>
        <strain evidence="2">JA276</strain>
    </source>
</reference>
<organism evidence="1 2">
    <name type="scientific">Rhodobacter maris</name>
    <dbReference type="NCBI Taxonomy" id="446682"/>
    <lineage>
        <taxon>Bacteria</taxon>
        <taxon>Pseudomonadati</taxon>
        <taxon>Pseudomonadota</taxon>
        <taxon>Alphaproteobacteria</taxon>
        <taxon>Rhodobacterales</taxon>
        <taxon>Rhodobacter group</taxon>
        <taxon>Rhodobacter</taxon>
    </lineage>
</organism>
<protein>
    <recommendedName>
        <fullName evidence="3">Thioredoxin-like protein</fullName>
    </recommendedName>
</protein>
<dbReference type="EMBL" id="OBMT01000016">
    <property type="protein sequence ID" value="SOC18418.1"/>
    <property type="molecule type" value="Genomic_DNA"/>
</dbReference>
<dbReference type="InterPro" id="IPR036249">
    <property type="entry name" value="Thioredoxin-like_sf"/>
</dbReference>
<keyword evidence="2" id="KW-1185">Reference proteome</keyword>
<dbReference type="Proteomes" id="UP000219111">
    <property type="component" value="Unassembled WGS sequence"/>
</dbReference>
<gene>
    <name evidence="1" type="ORF">SAMN05877831_11659</name>
</gene>
<proteinExistence type="predicted"/>
<sequence>MLLRALCVLLLLALPFRAGELRLMMVEEAGCAWCARWNAEIAPAYPRSSEGQVAPLFRVDLKAPLTEGVIIDRPASFTPTFILLSDGTETGRIEGYPGADFFWPMLDALIRSAQVPANRE</sequence>
<evidence type="ECO:0000313" key="1">
    <source>
        <dbReference type="EMBL" id="SOC18418.1"/>
    </source>
</evidence>
<dbReference type="AlphaFoldDB" id="A0A285TAK4"/>
<dbReference type="RefSeq" id="WP_097071198.1">
    <property type="nucleotide sequence ID" value="NZ_OBMT01000016.1"/>
</dbReference>
<dbReference type="Gene3D" id="3.40.30.10">
    <property type="entry name" value="Glutaredoxin"/>
    <property type="match status" value="1"/>
</dbReference>
<name>A0A285TAK4_9RHOB</name>